<evidence type="ECO:0000256" key="1">
    <source>
        <dbReference type="ARBA" id="ARBA00007613"/>
    </source>
</evidence>
<gene>
    <name evidence="4" type="ORF">ELE36_07240</name>
</gene>
<keyword evidence="2" id="KW-1134">Transmembrane beta strand</keyword>
<dbReference type="InterPro" id="IPR010131">
    <property type="entry name" value="MdtP/NodT-like"/>
</dbReference>
<dbReference type="OrthoDB" id="9770517at2"/>
<sequence>MTLILGLTTLAAGCAVGPDYVRPKIDAPVAFKEAQDWKQAQPKDDQPHGAWWEIYADAKLNTLMSQVAISNQNVLVAEANYRKSRALVDASEASYFPTVGLSASSTRSHQGSGTTTDNTGTGTGTNTGSNARGITRNNSLSATASWEPDIWGKVRRTVESNATGAEASAADLANAQLSAQAELAQDYFQLRAQDTQKKLLDDTVAAYEKSFQLTKNRYAAGVVAKADVVQADTQLKTTQAQAIDLEVQRAQYEHAIAVLIGKAPAEFSLPVAPLNTPVPVLPVAVPSELLERRPDIAAAERLVASANAQIGVATAAFFPSLTLNASGGYQSSSFSKWLTAPNQFWSLGPQIAATLFDGGARRAQVRQAEAGYDASVATYRQTVLSAFQAIEDDLVQLRVLQAETEVQKSAVAAAEEALALTLNQYKAGTVSYLNVITAQATAFGNRRSLAQLDSRRLVASVLLVRDMGGGWDAQRMDDADKHPAP</sequence>
<keyword evidence="2" id="KW-0812">Transmembrane</keyword>
<evidence type="ECO:0000256" key="2">
    <source>
        <dbReference type="RuleBase" id="RU362097"/>
    </source>
</evidence>
<dbReference type="KEGG" id="xbc:ELE36_07240"/>
<keyword evidence="5" id="KW-1185">Reference proteome</keyword>
<keyword evidence="2" id="KW-0564">Palmitate</keyword>
<name>A0A411HQ52_9GAMM</name>
<feature type="region of interest" description="Disordered" evidence="3">
    <location>
        <begin position="102"/>
        <end position="135"/>
    </location>
</feature>
<dbReference type="Gene3D" id="1.20.1600.10">
    <property type="entry name" value="Outer membrane efflux proteins (OEP)"/>
    <property type="match status" value="1"/>
</dbReference>
<dbReference type="Proteomes" id="UP000291562">
    <property type="component" value="Chromosome"/>
</dbReference>
<comment type="similarity">
    <text evidence="1 2">Belongs to the outer membrane factor (OMF) (TC 1.B.17) family.</text>
</comment>
<dbReference type="NCBIfam" id="TIGR01845">
    <property type="entry name" value="outer_NodT"/>
    <property type="match status" value="1"/>
</dbReference>
<accession>A0A411HQ52</accession>
<dbReference type="GO" id="GO:0009279">
    <property type="term" value="C:cell outer membrane"/>
    <property type="evidence" value="ECO:0007669"/>
    <property type="project" value="UniProtKB-SubCell"/>
</dbReference>
<evidence type="ECO:0000313" key="5">
    <source>
        <dbReference type="Proteomes" id="UP000291562"/>
    </source>
</evidence>
<dbReference type="EMBL" id="CP035704">
    <property type="protein sequence ID" value="QBB72607.1"/>
    <property type="molecule type" value="Genomic_DNA"/>
</dbReference>
<proteinExistence type="inferred from homology"/>
<keyword evidence="2" id="KW-0449">Lipoprotein</keyword>
<dbReference type="SUPFAM" id="SSF56954">
    <property type="entry name" value="Outer membrane efflux proteins (OEP)"/>
    <property type="match status" value="1"/>
</dbReference>
<dbReference type="InterPro" id="IPR003423">
    <property type="entry name" value="OMP_efflux"/>
</dbReference>
<dbReference type="Pfam" id="PF02321">
    <property type="entry name" value="OEP"/>
    <property type="match status" value="2"/>
</dbReference>
<dbReference type="AlphaFoldDB" id="A0A411HQ52"/>
<dbReference type="PANTHER" id="PTHR30203:SF33">
    <property type="entry name" value="BLR4455 PROTEIN"/>
    <property type="match status" value="1"/>
</dbReference>
<reference evidence="4 5" key="1">
    <citation type="submission" date="2019-01" db="EMBL/GenBank/DDBJ databases">
        <title>Pseudolysobacter antarctica gen. nov., sp. nov., isolated from Fildes Peninsula, Antarctica.</title>
        <authorList>
            <person name="Wei Z."/>
            <person name="Peng F."/>
        </authorList>
    </citation>
    <scope>NUCLEOTIDE SEQUENCE [LARGE SCALE GENOMIC DNA]</scope>
    <source>
        <strain evidence="4 5">AQ6-296</strain>
    </source>
</reference>
<dbReference type="Gene3D" id="2.20.200.10">
    <property type="entry name" value="Outer membrane efflux proteins (OEP)"/>
    <property type="match status" value="1"/>
</dbReference>
<feature type="compositionally biased region" description="Low complexity" evidence="3">
    <location>
        <begin position="111"/>
        <end position="130"/>
    </location>
</feature>
<evidence type="ECO:0000256" key="3">
    <source>
        <dbReference type="SAM" id="MobiDB-lite"/>
    </source>
</evidence>
<keyword evidence="2" id="KW-0472">Membrane</keyword>
<dbReference type="GO" id="GO:0015562">
    <property type="term" value="F:efflux transmembrane transporter activity"/>
    <property type="evidence" value="ECO:0007669"/>
    <property type="project" value="InterPro"/>
</dbReference>
<protein>
    <submittedName>
        <fullName evidence="4">Efflux transporter outer membrane subunit</fullName>
    </submittedName>
</protein>
<dbReference type="PANTHER" id="PTHR30203">
    <property type="entry name" value="OUTER MEMBRANE CATION EFFLUX PROTEIN"/>
    <property type="match status" value="1"/>
</dbReference>
<evidence type="ECO:0000313" key="4">
    <source>
        <dbReference type="EMBL" id="QBB72607.1"/>
    </source>
</evidence>
<comment type="subcellular location">
    <subcellularLocation>
        <location evidence="2">Cell outer membrane</location>
        <topology evidence="2">Lipid-anchor</topology>
    </subcellularLocation>
</comment>
<organism evidence="4 5">
    <name type="scientific">Pseudolysobacter antarcticus</name>
    <dbReference type="NCBI Taxonomy" id="2511995"/>
    <lineage>
        <taxon>Bacteria</taxon>
        <taxon>Pseudomonadati</taxon>
        <taxon>Pseudomonadota</taxon>
        <taxon>Gammaproteobacteria</taxon>
        <taxon>Lysobacterales</taxon>
        <taxon>Rhodanobacteraceae</taxon>
        <taxon>Pseudolysobacter</taxon>
    </lineage>
</organism>